<evidence type="ECO:0000313" key="1">
    <source>
        <dbReference type="EMBL" id="EPB89702.1"/>
    </source>
</evidence>
<dbReference type="Proteomes" id="UP000014254">
    <property type="component" value="Unassembled WGS sequence"/>
</dbReference>
<evidence type="ECO:0000313" key="2">
    <source>
        <dbReference type="Proteomes" id="UP000014254"/>
    </source>
</evidence>
<dbReference type="VEuPathDB" id="FungiDB:HMPREF1544_03502"/>
<accession>S2JMG0</accession>
<organism evidence="1 2">
    <name type="scientific">Mucor circinelloides f. circinelloides (strain 1006PhL)</name>
    <name type="common">Mucormycosis agent</name>
    <name type="synonym">Calyptromyces circinelloides</name>
    <dbReference type="NCBI Taxonomy" id="1220926"/>
    <lineage>
        <taxon>Eukaryota</taxon>
        <taxon>Fungi</taxon>
        <taxon>Fungi incertae sedis</taxon>
        <taxon>Mucoromycota</taxon>
        <taxon>Mucoromycotina</taxon>
        <taxon>Mucoromycetes</taxon>
        <taxon>Mucorales</taxon>
        <taxon>Mucorineae</taxon>
        <taxon>Mucoraceae</taxon>
        <taxon>Mucor</taxon>
    </lineage>
</organism>
<dbReference type="OMA" id="LETKCCG"/>
<gene>
    <name evidence="1" type="ORF">HMPREF1544_03502</name>
</gene>
<dbReference type="InParanoid" id="S2JMG0"/>
<dbReference type="OrthoDB" id="2263392at2759"/>
<reference evidence="2" key="1">
    <citation type="submission" date="2013-05" db="EMBL/GenBank/DDBJ databases">
        <title>The Genome sequence of Mucor circinelloides f. circinelloides 1006PhL.</title>
        <authorList>
            <consortium name="The Broad Institute Genomics Platform"/>
            <person name="Cuomo C."/>
            <person name="Earl A."/>
            <person name="Findley K."/>
            <person name="Lee S.C."/>
            <person name="Walker B."/>
            <person name="Young S."/>
            <person name="Zeng Q."/>
            <person name="Gargeya S."/>
            <person name="Fitzgerald M."/>
            <person name="Haas B."/>
            <person name="Abouelleil A."/>
            <person name="Allen A.W."/>
            <person name="Alvarado L."/>
            <person name="Arachchi H.M."/>
            <person name="Berlin A.M."/>
            <person name="Chapman S.B."/>
            <person name="Gainer-Dewar J."/>
            <person name="Goldberg J."/>
            <person name="Griggs A."/>
            <person name="Gujja S."/>
            <person name="Hansen M."/>
            <person name="Howarth C."/>
            <person name="Imamovic A."/>
            <person name="Ireland A."/>
            <person name="Larimer J."/>
            <person name="McCowan C."/>
            <person name="Murphy C."/>
            <person name="Pearson M."/>
            <person name="Poon T.W."/>
            <person name="Priest M."/>
            <person name="Roberts A."/>
            <person name="Saif S."/>
            <person name="Shea T."/>
            <person name="Sisk P."/>
            <person name="Sykes S."/>
            <person name="Wortman J."/>
            <person name="Nusbaum C."/>
            <person name="Birren B."/>
        </authorList>
    </citation>
    <scope>NUCLEOTIDE SEQUENCE [LARGE SCALE GENOMIC DNA]</scope>
    <source>
        <strain evidence="2">1006PhL</strain>
    </source>
</reference>
<dbReference type="eggNOG" id="ENOG502TA1A">
    <property type="taxonomic scope" value="Eukaryota"/>
</dbReference>
<name>S2JMG0_MUCC1</name>
<keyword evidence="2" id="KW-1185">Reference proteome</keyword>
<protein>
    <submittedName>
        <fullName evidence="1">Uncharacterized protein</fullName>
    </submittedName>
</protein>
<sequence length="474" mass="55721">MAIVSYRETLSEVFYTIEDRNSPIEKEEIPAKQILASRPLLVEIYQYKNDITIETRLDNRIQKFEKCPRRSQQMIIDYFEVGRYNEGMQLIVNQVASHKKPPFNILITLINFILQPKDTLRNKRKLIDHWLECKQAHAILLDILNLYGPDIFLPVFNEFRSFEIISAKEKKSLRDESYELLDTKRLGEYRDFWNFTDRLLSATTSDLETKCCGLILDFFVNVMQADLKSRVHCESEVVKSIFMRTLKRDALNKLSKFDHYLKLLLREFPNQNEDLFHLTGDILNMIITVAGFDKVSSMQDLVSQTYIHFQEMTTDACQQFMQIIKYPSFILALCDLALADTDVSLVPEEHKHYRKLKHRPLTLQKLFFYVFKTLPLEPGSLESIYRHVAVVSKYCMCVLSTATVSHKRDNTETNTAFPSDQLELLISEKDEVVLHWENTIEKLLCDNKFIDDLETLEKIRWSMKIVKVTLTEYF</sequence>
<dbReference type="AlphaFoldDB" id="S2JMG0"/>
<proteinExistence type="predicted"/>
<dbReference type="EMBL" id="KE123931">
    <property type="protein sequence ID" value="EPB89702.1"/>
    <property type="molecule type" value="Genomic_DNA"/>
</dbReference>